<keyword evidence="8" id="KW-0325">Glycoprotein</keyword>
<name>A0A023ETV4_AEDAL</name>
<accession>A0A023ETV4</accession>
<dbReference type="FunFam" id="4.10.400.10:FF:000230">
    <property type="entry name" value="Low-density lipoprotein RecePtor related"/>
    <property type="match status" value="1"/>
</dbReference>
<feature type="disulfide bond" evidence="9">
    <location>
        <begin position="258"/>
        <end position="273"/>
    </location>
</feature>
<comment type="subcellular location">
    <subcellularLocation>
        <location evidence="1">Membrane</location>
        <topology evidence="1">Single-pass membrane protein</topology>
    </subcellularLocation>
</comment>
<dbReference type="PROSITE" id="PS50068">
    <property type="entry name" value="LDLRA_2"/>
    <property type="match status" value="6"/>
</dbReference>
<evidence type="ECO:0000256" key="9">
    <source>
        <dbReference type="PROSITE-ProRule" id="PRU00124"/>
    </source>
</evidence>
<keyword evidence="4 10" id="KW-1133">Transmembrane helix</keyword>
<evidence type="ECO:0000256" key="5">
    <source>
        <dbReference type="ARBA" id="ARBA00023136"/>
    </source>
</evidence>
<organism evidence="11">
    <name type="scientific">Aedes albopictus</name>
    <name type="common">Asian tiger mosquito</name>
    <name type="synonym">Stegomyia albopicta</name>
    <dbReference type="NCBI Taxonomy" id="7160"/>
    <lineage>
        <taxon>Eukaryota</taxon>
        <taxon>Metazoa</taxon>
        <taxon>Ecdysozoa</taxon>
        <taxon>Arthropoda</taxon>
        <taxon>Hexapoda</taxon>
        <taxon>Insecta</taxon>
        <taxon>Pterygota</taxon>
        <taxon>Neoptera</taxon>
        <taxon>Endopterygota</taxon>
        <taxon>Diptera</taxon>
        <taxon>Nematocera</taxon>
        <taxon>Culicoidea</taxon>
        <taxon>Culicidae</taxon>
        <taxon>Culicinae</taxon>
        <taxon>Aedini</taxon>
        <taxon>Aedes</taxon>
        <taxon>Stegomyia</taxon>
    </lineage>
</organism>
<dbReference type="AlphaFoldDB" id="A0A023ETV4"/>
<dbReference type="InterPro" id="IPR051221">
    <property type="entry name" value="LDLR-related"/>
</dbReference>
<dbReference type="InterPro" id="IPR018097">
    <property type="entry name" value="EGF_Ca-bd_CS"/>
</dbReference>
<evidence type="ECO:0000313" key="11">
    <source>
        <dbReference type="EMBL" id="JAC11854.1"/>
    </source>
</evidence>
<evidence type="ECO:0000256" key="8">
    <source>
        <dbReference type="ARBA" id="ARBA00023180"/>
    </source>
</evidence>
<evidence type="ECO:0000256" key="1">
    <source>
        <dbReference type="ARBA" id="ARBA00004167"/>
    </source>
</evidence>
<keyword evidence="11" id="KW-0449">Lipoprotein</keyword>
<dbReference type="SUPFAM" id="SSF57196">
    <property type="entry name" value="EGF/Laminin"/>
    <property type="match status" value="1"/>
</dbReference>
<feature type="disulfide bond" evidence="9">
    <location>
        <begin position="239"/>
        <end position="251"/>
    </location>
</feature>
<dbReference type="VEuPathDB" id="VectorBase:AALFPA_077654"/>
<proteinExistence type="evidence at transcript level"/>
<feature type="disulfide bond" evidence="9">
    <location>
        <begin position="128"/>
        <end position="143"/>
    </location>
</feature>
<dbReference type="PANTHER" id="PTHR22722">
    <property type="entry name" value="LOW-DENSITY LIPOPROTEIN RECEPTOR-RELATED PROTEIN 2-RELATED"/>
    <property type="match status" value="1"/>
</dbReference>
<dbReference type="InterPro" id="IPR002172">
    <property type="entry name" value="LDrepeatLR_classA_rpt"/>
</dbReference>
<dbReference type="SUPFAM" id="SSF57424">
    <property type="entry name" value="LDL receptor-like module"/>
    <property type="match status" value="5"/>
</dbReference>
<feature type="disulfide bond" evidence="9">
    <location>
        <begin position="246"/>
        <end position="264"/>
    </location>
</feature>
<dbReference type="GO" id="GO:0043235">
    <property type="term" value="C:receptor complex"/>
    <property type="evidence" value="ECO:0007669"/>
    <property type="project" value="TreeGrafter"/>
</dbReference>
<evidence type="ECO:0000256" key="7">
    <source>
        <dbReference type="ARBA" id="ARBA00023170"/>
    </source>
</evidence>
<dbReference type="Gene3D" id="2.10.25.10">
    <property type="entry name" value="Laminin"/>
    <property type="match status" value="2"/>
</dbReference>
<evidence type="ECO:0000256" key="2">
    <source>
        <dbReference type="ARBA" id="ARBA00022692"/>
    </source>
</evidence>
<dbReference type="CDD" id="cd00112">
    <property type="entry name" value="LDLa"/>
    <property type="match status" value="5"/>
</dbReference>
<reference evidence="11" key="1">
    <citation type="journal article" date="2014" name="PLoS Negl. Trop. Dis.">
        <title>Identification and characterization of seminal fluid proteins in the Asian tiger mosquito, Aedes albopictus.</title>
        <authorList>
            <person name="Boes K.E."/>
            <person name="Ribeiro J.M."/>
            <person name="Wong A."/>
            <person name="Harrington L.C."/>
            <person name="Wolfner M.F."/>
            <person name="Sirot L.K."/>
        </authorList>
    </citation>
    <scope>NUCLEOTIDE SEQUENCE</scope>
    <source>
        <tissue evidence="11">Reproductive organs</tissue>
    </source>
</reference>
<dbReference type="PANTHER" id="PTHR22722:SF14">
    <property type="entry name" value="MEGALIN, ISOFORM A"/>
    <property type="match status" value="1"/>
</dbReference>
<dbReference type="SMART" id="SM00192">
    <property type="entry name" value="LDLa"/>
    <property type="match status" value="6"/>
</dbReference>
<dbReference type="GO" id="GO:0005509">
    <property type="term" value="F:calcium ion binding"/>
    <property type="evidence" value="ECO:0007669"/>
    <property type="project" value="InterPro"/>
</dbReference>
<feature type="disulfide bond" evidence="9">
    <location>
        <begin position="219"/>
        <end position="234"/>
    </location>
</feature>
<comment type="caution">
    <text evidence="9">Lacks conserved residue(s) required for the propagation of feature annotation.</text>
</comment>
<feature type="transmembrane region" description="Helical" evidence="10">
    <location>
        <begin position="21"/>
        <end position="41"/>
    </location>
</feature>
<keyword evidence="5 10" id="KW-0472">Membrane</keyword>
<feature type="disulfide bond" evidence="9">
    <location>
        <begin position="71"/>
        <end position="89"/>
    </location>
</feature>
<dbReference type="GO" id="GO:0016324">
    <property type="term" value="C:apical plasma membrane"/>
    <property type="evidence" value="ECO:0007669"/>
    <property type="project" value="TreeGrafter"/>
</dbReference>
<dbReference type="GO" id="GO:0042562">
    <property type="term" value="F:hormone binding"/>
    <property type="evidence" value="ECO:0007669"/>
    <property type="project" value="TreeGrafter"/>
</dbReference>
<dbReference type="PROSITE" id="PS01187">
    <property type="entry name" value="EGF_CA"/>
    <property type="match status" value="1"/>
</dbReference>
<dbReference type="PRINTS" id="PR00261">
    <property type="entry name" value="LDLRECEPTOR"/>
</dbReference>
<feature type="disulfide bond" evidence="9">
    <location>
        <begin position="179"/>
        <end position="194"/>
    </location>
</feature>
<keyword evidence="6 9" id="KW-1015">Disulfide bond</keyword>
<keyword evidence="7 11" id="KW-0675">Receptor</keyword>
<keyword evidence="3" id="KW-0677">Repeat</keyword>
<dbReference type="InterPro" id="IPR036055">
    <property type="entry name" value="LDL_receptor-like_sf"/>
</dbReference>
<dbReference type="Gene3D" id="4.10.400.10">
    <property type="entry name" value="Low-density Lipoprotein Receptor"/>
    <property type="match status" value="6"/>
</dbReference>
<dbReference type="InterPro" id="IPR023415">
    <property type="entry name" value="LDLR_class-A_CS"/>
</dbReference>
<evidence type="ECO:0000256" key="3">
    <source>
        <dbReference type="ARBA" id="ARBA00022737"/>
    </source>
</evidence>
<dbReference type="VEuPathDB" id="VectorBase:AALC636_008473"/>
<feature type="disulfide bond" evidence="9">
    <location>
        <begin position="64"/>
        <end position="76"/>
    </location>
</feature>
<dbReference type="PROSITE" id="PS01209">
    <property type="entry name" value="LDLRA_1"/>
    <property type="match status" value="5"/>
</dbReference>
<dbReference type="VEuPathDB" id="VectorBase:AALF021877"/>
<dbReference type="Pfam" id="PF00057">
    <property type="entry name" value="Ldl_recept_a"/>
    <property type="match status" value="5"/>
</dbReference>
<evidence type="ECO:0000256" key="10">
    <source>
        <dbReference type="SAM" id="Phobius"/>
    </source>
</evidence>
<sequence>MGTQGRRRAQDHDRWKPVRSLAVPVLLTGWWFHVLLVATVVRAESSKLEFGGGSTFRNDSDVPCPTGTFRCSEGKCIPQTSVCNYQKDCEKGEDEFNHCPPPECEQGQISCGQYVFNKTYCIPPHYKCDMTVDCVDGTDESDCTYRKCQPDDIHCGTPSQSVSVNGRVADICVPKEKKCDGYLDCRTGVDEEGCPGIACQLDQFRCANGLRCIDTTLKCNHKNDCGDNSDEQNCNFPPCHGGQFRCANSLCIPATFHCDGYHDCSDESDEANCTAIACPDNKFLCPRGGPNGQPKCIAKTKLCDGKRDCEDGTDEETACSTASCPALGCEYKCGPSLTGGVCYCPPGRTLSTDNRTCSDLDECNEWGHCDQLCTNTDGSYFCAIVLPVTPLWTNPGAWLPRHPTWS</sequence>
<protein>
    <submittedName>
        <fullName evidence="11">Putative low-density lipoprotein receptor ldl aedes aegypti</fullName>
    </submittedName>
</protein>
<keyword evidence="2 10" id="KW-0812">Transmembrane</keyword>
<evidence type="ECO:0000256" key="6">
    <source>
        <dbReference type="ARBA" id="ARBA00023157"/>
    </source>
</evidence>
<dbReference type="EMBL" id="GAPW01001744">
    <property type="protein sequence ID" value="JAC11854.1"/>
    <property type="molecule type" value="mRNA"/>
</dbReference>
<evidence type="ECO:0000256" key="4">
    <source>
        <dbReference type="ARBA" id="ARBA00022989"/>
    </source>
</evidence>
<dbReference type="GO" id="GO:0006898">
    <property type="term" value="P:receptor-mediated endocytosis"/>
    <property type="evidence" value="ECO:0007669"/>
    <property type="project" value="TreeGrafter"/>
</dbReference>